<feature type="compositionally biased region" description="Basic residues" evidence="4">
    <location>
        <begin position="143"/>
        <end position="154"/>
    </location>
</feature>
<dbReference type="InterPro" id="IPR036910">
    <property type="entry name" value="HMG_box_dom_sf"/>
</dbReference>
<dbReference type="GO" id="GO:0030154">
    <property type="term" value="P:cell differentiation"/>
    <property type="evidence" value="ECO:0007669"/>
    <property type="project" value="TreeGrafter"/>
</dbReference>
<dbReference type="SMART" id="SM00398">
    <property type="entry name" value="HMG"/>
    <property type="match status" value="1"/>
</dbReference>
<dbReference type="InterPro" id="IPR050140">
    <property type="entry name" value="SRY-related_HMG-box_TF-like"/>
</dbReference>
<dbReference type="Pfam" id="PF00505">
    <property type="entry name" value="HMG_box"/>
    <property type="match status" value="1"/>
</dbReference>
<dbReference type="PANTHER" id="PTHR10270:SF161">
    <property type="entry name" value="SEX-DETERMINING REGION Y PROTEIN"/>
    <property type="match status" value="1"/>
</dbReference>
<proteinExistence type="predicted"/>
<feature type="DNA-binding region" description="HMG box" evidence="3">
    <location>
        <begin position="73"/>
        <end position="141"/>
    </location>
</feature>
<dbReference type="PANTHER" id="PTHR10270">
    <property type="entry name" value="SOX TRANSCRIPTION FACTOR"/>
    <property type="match status" value="1"/>
</dbReference>
<keyword evidence="2" id="KW-0804">Transcription</keyword>
<feature type="region of interest" description="Disordered" evidence="4">
    <location>
        <begin position="300"/>
        <end position="380"/>
    </location>
</feature>
<reference evidence="6" key="1">
    <citation type="submission" date="2020-07" db="EMBL/GenBank/DDBJ databases">
        <authorList>
            <person name="Nieuwenhuis M."/>
            <person name="Van De Peppel L.J.J."/>
        </authorList>
    </citation>
    <scope>NUCLEOTIDE SEQUENCE</scope>
    <source>
        <strain evidence="6">AP01</strain>
        <tissue evidence="6">Mycelium</tissue>
    </source>
</reference>
<accession>A0A9P7G802</accession>
<dbReference type="GO" id="GO:0005634">
    <property type="term" value="C:nucleus"/>
    <property type="evidence" value="ECO:0007669"/>
    <property type="project" value="UniProtKB-UniRule"/>
</dbReference>
<dbReference type="GO" id="GO:0001228">
    <property type="term" value="F:DNA-binding transcription activator activity, RNA polymerase II-specific"/>
    <property type="evidence" value="ECO:0007669"/>
    <property type="project" value="TreeGrafter"/>
</dbReference>
<feature type="domain" description="HMG box" evidence="5">
    <location>
        <begin position="73"/>
        <end position="141"/>
    </location>
</feature>
<feature type="compositionally biased region" description="Polar residues" evidence="4">
    <location>
        <begin position="418"/>
        <end position="440"/>
    </location>
</feature>
<protein>
    <recommendedName>
        <fullName evidence="5">HMG box domain-containing protein</fullName>
    </recommendedName>
</protein>
<gene>
    <name evidence="6" type="ORF">DXG03_008366</name>
</gene>
<dbReference type="OrthoDB" id="1919336at2759"/>
<dbReference type="EMBL" id="JABCKV010000069">
    <property type="protein sequence ID" value="KAG5644465.1"/>
    <property type="molecule type" value="Genomic_DNA"/>
</dbReference>
<evidence type="ECO:0000256" key="3">
    <source>
        <dbReference type="PROSITE-ProRule" id="PRU00267"/>
    </source>
</evidence>
<dbReference type="SUPFAM" id="SSF47095">
    <property type="entry name" value="HMG-box"/>
    <property type="match status" value="1"/>
</dbReference>
<evidence type="ECO:0000313" key="6">
    <source>
        <dbReference type="EMBL" id="KAG5644465.1"/>
    </source>
</evidence>
<feature type="compositionally biased region" description="Basic and acidic residues" evidence="4">
    <location>
        <begin position="163"/>
        <end position="175"/>
    </location>
</feature>
<feature type="compositionally biased region" description="Basic and acidic residues" evidence="4">
    <location>
        <begin position="188"/>
        <end position="210"/>
    </location>
</feature>
<dbReference type="GO" id="GO:0000978">
    <property type="term" value="F:RNA polymerase II cis-regulatory region sequence-specific DNA binding"/>
    <property type="evidence" value="ECO:0007669"/>
    <property type="project" value="TreeGrafter"/>
</dbReference>
<dbReference type="PROSITE" id="PS50118">
    <property type="entry name" value="HMG_BOX_2"/>
    <property type="match status" value="1"/>
</dbReference>
<dbReference type="AlphaFoldDB" id="A0A9P7G802"/>
<dbReference type="Proteomes" id="UP000775547">
    <property type="component" value="Unassembled WGS sequence"/>
</dbReference>
<feature type="region of interest" description="Disordered" evidence="4">
    <location>
        <begin position="1"/>
        <end position="50"/>
    </location>
</feature>
<organism evidence="6 7">
    <name type="scientific">Asterophora parasitica</name>
    <dbReference type="NCBI Taxonomy" id="117018"/>
    <lineage>
        <taxon>Eukaryota</taxon>
        <taxon>Fungi</taxon>
        <taxon>Dikarya</taxon>
        <taxon>Basidiomycota</taxon>
        <taxon>Agaricomycotina</taxon>
        <taxon>Agaricomycetes</taxon>
        <taxon>Agaricomycetidae</taxon>
        <taxon>Agaricales</taxon>
        <taxon>Tricholomatineae</taxon>
        <taxon>Lyophyllaceae</taxon>
        <taxon>Asterophora</taxon>
    </lineage>
</organism>
<reference evidence="6" key="2">
    <citation type="submission" date="2021-10" db="EMBL/GenBank/DDBJ databases">
        <title>Phylogenomics reveals ancestral predisposition of the termite-cultivated fungus Termitomyces towards a domesticated lifestyle.</title>
        <authorList>
            <person name="Auxier B."/>
            <person name="Grum-Grzhimaylo A."/>
            <person name="Cardenas M.E."/>
            <person name="Lodge J.D."/>
            <person name="Laessoe T."/>
            <person name="Pedersen O."/>
            <person name="Smith M.E."/>
            <person name="Kuyper T.W."/>
            <person name="Franco-Molano E.A."/>
            <person name="Baroni T.J."/>
            <person name="Aanen D.K."/>
        </authorList>
    </citation>
    <scope>NUCLEOTIDE SEQUENCE</scope>
    <source>
        <strain evidence="6">AP01</strain>
        <tissue evidence="6">Mycelium</tissue>
    </source>
</reference>
<dbReference type="Gene3D" id="1.10.30.10">
    <property type="entry name" value="High mobility group box domain"/>
    <property type="match status" value="1"/>
</dbReference>
<sequence length="461" mass="51293">MSRTGFDSKRRAHVPTTNPFHGGTQGGQEERGSVSDEEDGSYGSYHDVAKVELEGEDEYSALTSQTLNNDGTPKRPMNAFMIFARRRRPQVSEENHAMRTGEISKILSKEWNSMPATEKQFYQEQARQLKDTFNLKYPDYVYRRRPNNSRRKRKPDVSGMRPSDGHSPQDKRDDMVFDDIADSPTDGDDIHAPEVITDMHRARPSHDVQARGDQPTYHPSSSRTSPYAYPPSEPSRRPSVHEDPSSYAVDSACHENPSGQSPHARHKYPYIRAQSHIHTQYVPIYQGSVTTGNWNFRPSSWLGPTDQTDRTPSPLVAPKAHRPSTSPTWQRTHPTGHMSSGSPALLQTLSSPFFPSDASPGAASPLSHSQPMTPAPYDPMQSLMVGRELNDFATVSPSLADPSHSYHPDAGREGSLYAQRQPSTPRSLPPTSNYSLSQPAQFPPSADLGGLQGYWAQRDSS</sequence>
<feature type="compositionally biased region" description="Polar residues" evidence="4">
    <location>
        <begin position="323"/>
        <end position="353"/>
    </location>
</feature>
<dbReference type="InterPro" id="IPR009071">
    <property type="entry name" value="HMG_box_dom"/>
</dbReference>
<feature type="compositionally biased region" description="Basic and acidic residues" evidence="4">
    <location>
        <begin position="234"/>
        <end position="244"/>
    </location>
</feature>
<feature type="compositionally biased region" description="Acidic residues" evidence="4">
    <location>
        <begin position="176"/>
        <end position="187"/>
    </location>
</feature>
<evidence type="ECO:0000259" key="5">
    <source>
        <dbReference type="PROSITE" id="PS50118"/>
    </source>
</evidence>
<evidence type="ECO:0000256" key="2">
    <source>
        <dbReference type="ARBA" id="ARBA00023163"/>
    </source>
</evidence>
<name>A0A9P7G802_9AGAR</name>
<comment type="caution">
    <text evidence="6">The sequence shown here is derived from an EMBL/GenBank/DDBJ whole genome shotgun (WGS) entry which is preliminary data.</text>
</comment>
<evidence type="ECO:0000256" key="4">
    <source>
        <dbReference type="SAM" id="MobiDB-lite"/>
    </source>
</evidence>
<keyword evidence="7" id="KW-1185">Reference proteome</keyword>
<keyword evidence="3" id="KW-0539">Nucleus</keyword>
<feature type="region of interest" description="Disordered" evidence="4">
    <location>
        <begin position="133"/>
        <end position="268"/>
    </location>
</feature>
<feature type="region of interest" description="Disordered" evidence="4">
    <location>
        <begin position="395"/>
        <end position="461"/>
    </location>
</feature>
<evidence type="ECO:0000256" key="1">
    <source>
        <dbReference type="ARBA" id="ARBA00023125"/>
    </source>
</evidence>
<evidence type="ECO:0000313" key="7">
    <source>
        <dbReference type="Proteomes" id="UP000775547"/>
    </source>
</evidence>
<keyword evidence="1 3" id="KW-0238">DNA-binding</keyword>